<evidence type="ECO:0000259" key="1">
    <source>
        <dbReference type="PROSITE" id="PS50995"/>
    </source>
</evidence>
<dbReference type="InterPro" id="IPR039422">
    <property type="entry name" value="MarR/SlyA-like"/>
</dbReference>
<protein>
    <submittedName>
        <fullName evidence="2">MarR family transcriptional regulator</fullName>
    </submittedName>
</protein>
<dbReference type="PROSITE" id="PS50995">
    <property type="entry name" value="HTH_MARR_2"/>
    <property type="match status" value="1"/>
</dbReference>
<keyword evidence="3" id="KW-1185">Reference proteome</keyword>
<dbReference type="GO" id="GO:0003700">
    <property type="term" value="F:DNA-binding transcription factor activity"/>
    <property type="evidence" value="ECO:0007669"/>
    <property type="project" value="InterPro"/>
</dbReference>
<comment type="caution">
    <text evidence="2">The sequence shown here is derived from an EMBL/GenBank/DDBJ whole genome shotgun (WGS) entry which is preliminary data.</text>
</comment>
<dbReference type="OrthoDB" id="2595338at2"/>
<evidence type="ECO:0000313" key="3">
    <source>
        <dbReference type="Proteomes" id="UP000216411"/>
    </source>
</evidence>
<name>A0A371JBF2_9FIRM</name>
<sequence>MSNMKLQWLGEYRDLVEALICFANSYASVHNKEFMGDETKVSFSQIQVVEYLLENEELNQKMSEVAKRLGITASSFTKLANKLEQKGILQKYHMKGNKKDVIIQVTPLGRSVYQKYSEQIAAELFQEMFEIGKEASEKQLEIFTKMLRSLTSKIVWEDKETVVLVAIDK</sequence>
<dbReference type="PANTHER" id="PTHR33164:SF89">
    <property type="entry name" value="MARR FAMILY REGULATORY PROTEIN"/>
    <property type="match status" value="1"/>
</dbReference>
<dbReference type="EMBL" id="NOKA02000049">
    <property type="protein sequence ID" value="RDY30091.1"/>
    <property type="molecule type" value="Genomic_DNA"/>
</dbReference>
<proteinExistence type="predicted"/>
<reference evidence="2 3" key="1">
    <citation type="journal article" date="2017" name="Genome Announc.">
        <title>Draft Genome Sequence of a Sporulating and Motile Strain of Lachnotalea glycerini Isolated from Water in Quebec City, Canada.</title>
        <authorList>
            <person name="Maheux A.F."/>
            <person name="Boudreau D.K."/>
            <person name="Berube E."/>
            <person name="Boissinot M."/>
            <person name="Raymond F."/>
            <person name="Brodeur S."/>
            <person name="Corbeil J."/>
            <person name="Isabel S."/>
            <person name="Omar R.F."/>
            <person name="Bergeron M.G."/>
        </authorList>
    </citation>
    <scope>NUCLEOTIDE SEQUENCE [LARGE SCALE GENOMIC DNA]</scope>
    <source>
        <strain evidence="2 3">CCRI-19302</strain>
    </source>
</reference>
<dbReference type="SMART" id="SM00347">
    <property type="entry name" value="HTH_MARR"/>
    <property type="match status" value="1"/>
</dbReference>
<dbReference type="InterPro" id="IPR036388">
    <property type="entry name" value="WH-like_DNA-bd_sf"/>
</dbReference>
<gene>
    <name evidence="2" type="ORF">CG710_016515</name>
</gene>
<feature type="domain" description="HTH marR-type" evidence="1">
    <location>
        <begin position="12"/>
        <end position="152"/>
    </location>
</feature>
<evidence type="ECO:0000313" key="2">
    <source>
        <dbReference type="EMBL" id="RDY30091.1"/>
    </source>
</evidence>
<dbReference type="PRINTS" id="PR00598">
    <property type="entry name" value="HTHMARR"/>
</dbReference>
<dbReference type="Gene3D" id="1.10.10.10">
    <property type="entry name" value="Winged helix-like DNA-binding domain superfamily/Winged helix DNA-binding domain"/>
    <property type="match status" value="1"/>
</dbReference>
<dbReference type="Pfam" id="PF12802">
    <property type="entry name" value="MarR_2"/>
    <property type="match status" value="1"/>
</dbReference>
<dbReference type="Proteomes" id="UP000216411">
    <property type="component" value="Unassembled WGS sequence"/>
</dbReference>
<dbReference type="InterPro" id="IPR000835">
    <property type="entry name" value="HTH_MarR-typ"/>
</dbReference>
<accession>A0A371JBF2</accession>
<dbReference type="PANTHER" id="PTHR33164">
    <property type="entry name" value="TRANSCRIPTIONAL REGULATOR, MARR FAMILY"/>
    <property type="match status" value="1"/>
</dbReference>
<organism evidence="2 3">
    <name type="scientific">Lachnotalea glycerini</name>
    <dbReference type="NCBI Taxonomy" id="1763509"/>
    <lineage>
        <taxon>Bacteria</taxon>
        <taxon>Bacillati</taxon>
        <taxon>Bacillota</taxon>
        <taxon>Clostridia</taxon>
        <taxon>Lachnospirales</taxon>
        <taxon>Lachnospiraceae</taxon>
        <taxon>Lachnotalea</taxon>
    </lineage>
</organism>
<dbReference type="InterPro" id="IPR036390">
    <property type="entry name" value="WH_DNA-bd_sf"/>
</dbReference>
<dbReference type="GO" id="GO:0006950">
    <property type="term" value="P:response to stress"/>
    <property type="evidence" value="ECO:0007669"/>
    <property type="project" value="TreeGrafter"/>
</dbReference>
<dbReference type="AlphaFoldDB" id="A0A371JBF2"/>
<dbReference type="SUPFAM" id="SSF46785">
    <property type="entry name" value="Winged helix' DNA-binding domain"/>
    <property type="match status" value="1"/>
</dbReference>